<evidence type="ECO:0000313" key="3">
    <source>
        <dbReference type="EMBL" id="MSC61712.1"/>
    </source>
</evidence>
<evidence type="ECO:0000313" key="17">
    <source>
        <dbReference type="Proteomes" id="UP000283765"/>
    </source>
</evidence>
<evidence type="ECO:0000313" key="16">
    <source>
        <dbReference type="Proteomes" id="UP000266066"/>
    </source>
</evidence>
<dbReference type="EMBL" id="QRXR01000007">
    <property type="protein sequence ID" value="RGU26402.1"/>
    <property type="molecule type" value="Genomic_DNA"/>
</dbReference>
<evidence type="ECO:0000313" key="15">
    <source>
        <dbReference type="Proteomes" id="UP000260970"/>
    </source>
</evidence>
<dbReference type="Proteomes" id="UP000095384">
    <property type="component" value="Unassembled WGS sequence"/>
</dbReference>
<evidence type="ECO:0000313" key="19">
    <source>
        <dbReference type="Proteomes" id="UP000285290"/>
    </source>
</evidence>
<evidence type="ECO:0000313" key="4">
    <source>
        <dbReference type="EMBL" id="RGM50774.1"/>
    </source>
</evidence>
<dbReference type="Proteomes" id="UP000266066">
    <property type="component" value="Unassembled WGS sequence"/>
</dbReference>
<accession>A0A173TWY7</accession>
<dbReference type="EMBL" id="CYXM01000007">
    <property type="protein sequence ID" value="CUN06577.1"/>
    <property type="molecule type" value="Genomic_DNA"/>
</dbReference>
<dbReference type="AlphaFoldDB" id="A0A173TWY7"/>
<sequence>MNGIIVEGNTLTIGHTKIIVKYPIKKIEKINGKYIVLLKIPRVELGVDELNNILCYDEQGIMCWQISNKLPSNIVSKEQIPYIAIQVIDGKLYATDFWGRKFNVDTENGELIDVKIVH</sequence>
<evidence type="ECO:0000313" key="1">
    <source>
        <dbReference type="EMBL" id="CUN06577.1"/>
    </source>
</evidence>
<dbReference type="GeneID" id="86989964"/>
<evidence type="ECO:0000313" key="20">
    <source>
        <dbReference type="Proteomes" id="UP000479563"/>
    </source>
</evidence>
<dbReference type="EMBL" id="QRUJ01000003">
    <property type="protein sequence ID" value="RGR56040.1"/>
    <property type="molecule type" value="Genomic_DNA"/>
</dbReference>
<dbReference type="Proteomes" id="UP000260717">
    <property type="component" value="Unassembled WGS sequence"/>
</dbReference>
<dbReference type="EMBL" id="QSTP01000006">
    <property type="protein sequence ID" value="RGM71765.1"/>
    <property type="molecule type" value="Genomic_DNA"/>
</dbReference>
<dbReference type="EMBL" id="QRXG01000015">
    <property type="protein sequence ID" value="RGT80569.1"/>
    <property type="molecule type" value="Genomic_DNA"/>
</dbReference>
<evidence type="ECO:0000313" key="10">
    <source>
        <dbReference type="EMBL" id="RHE31052.1"/>
    </source>
</evidence>
<evidence type="ECO:0000313" key="18">
    <source>
        <dbReference type="Proteomes" id="UP000284296"/>
    </source>
</evidence>
<dbReference type="InterPro" id="IPR058263">
    <property type="entry name" value="DUF7957"/>
</dbReference>
<evidence type="ECO:0000313" key="2">
    <source>
        <dbReference type="EMBL" id="CUO80095.1"/>
    </source>
</evidence>
<reference evidence="3 20" key="3">
    <citation type="journal article" date="2019" name="Nat. Med.">
        <title>A library of human gut bacterial isolates paired with longitudinal multiomics data enables mechanistic microbiome research.</title>
        <authorList>
            <person name="Poyet M."/>
            <person name="Groussin M."/>
            <person name="Gibbons S.M."/>
            <person name="Avila-Pacheco J."/>
            <person name="Jiang X."/>
            <person name="Kearney S.M."/>
            <person name="Perrotta A.R."/>
            <person name="Berdy B."/>
            <person name="Zhao S."/>
            <person name="Lieberman T.D."/>
            <person name="Swanson P.K."/>
            <person name="Smith M."/>
            <person name="Roesemann S."/>
            <person name="Alexander J.E."/>
            <person name="Rich S.A."/>
            <person name="Livny J."/>
            <person name="Vlamakis H."/>
            <person name="Clish C."/>
            <person name="Bullock K."/>
            <person name="Deik A."/>
            <person name="Scott J."/>
            <person name="Pierce K.A."/>
            <person name="Xavier R.J."/>
            <person name="Alm E.J."/>
        </authorList>
    </citation>
    <scope>NUCLEOTIDE SEQUENCE [LARGE SCALE GENOMIC DNA]</scope>
    <source>
        <strain evidence="3 20">BIOML-A11</strain>
    </source>
</reference>
<evidence type="ECO:0000313" key="11">
    <source>
        <dbReference type="Proteomes" id="UP000095384"/>
    </source>
</evidence>
<dbReference type="Proteomes" id="UP000479563">
    <property type="component" value="Unassembled WGS sequence"/>
</dbReference>
<dbReference type="OrthoDB" id="2057846at2"/>
<evidence type="ECO:0000313" key="12">
    <source>
        <dbReference type="Proteomes" id="UP000095673"/>
    </source>
</evidence>
<evidence type="ECO:0000313" key="6">
    <source>
        <dbReference type="EMBL" id="RGN22727.1"/>
    </source>
</evidence>
<evidence type="ECO:0000313" key="8">
    <source>
        <dbReference type="EMBL" id="RGT80569.1"/>
    </source>
</evidence>
<dbReference type="Proteomes" id="UP000283765">
    <property type="component" value="Unassembled WGS sequence"/>
</dbReference>
<dbReference type="Proteomes" id="UP000260970">
    <property type="component" value="Unassembled WGS sequence"/>
</dbReference>
<proteinExistence type="predicted"/>
<dbReference type="EMBL" id="QSKC01000016">
    <property type="protein sequence ID" value="RHE31052.1"/>
    <property type="molecule type" value="Genomic_DNA"/>
</dbReference>
<evidence type="ECO:0000313" key="13">
    <source>
        <dbReference type="Proteomes" id="UP000260717"/>
    </source>
</evidence>
<dbReference type="Proteomes" id="UP000095673">
    <property type="component" value="Unassembled WGS sequence"/>
</dbReference>
<name>A0A173TWY7_9FIRM</name>
<dbReference type="RefSeq" id="WP_012744057.1">
    <property type="nucleotide sequence ID" value="NZ_CP092643.1"/>
</dbReference>
<dbReference type="EMBL" id="QSTI01000007">
    <property type="protein sequence ID" value="RGM50774.1"/>
    <property type="molecule type" value="Genomic_DNA"/>
</dbReference>
<dbReference type="Proteomes" id="UP000285290">
    <property type="component" value="Unassembled WGS sequence"/>
</dbReference>
<organism evidence="1 12">
    <name type="scientific">Agathobacter rectalis</name>
    <dbReference type="NCBI Taxonomy" id="39491"/>
    <lineage>
        <taxon>Bacteria</taxon>
        <taxon>Bacillati</taxon>
        <taxon>Bacillota</taxon>
        <taxon>Clostridia</taxon>
        <taxon>Lachnospirales</taxon>
        <taxon>Lachnospiraceae</taxon>
        <taxon>Agathobacter</taxon>
    </lineage>
</organism>
<dbReference type="EMBL" id="WKQP01000064">
    <property type="protein sequence ID" value="MSC61712.1"/>
    <property type="molecule type" value="Genomic_DNA"/>
</dbReference>
<evidence type="ECO:0000313" key="5">
    <source>
        <dbReference type="EMBL" id="RGM71765.1"/>
    </source>
</evidence>
<dbReference type="Proteomes" id="UP000284296">
    <property type="component" value="Unassembled WGS sequence"/>
</dbReference>
<dbReference type="EMBL" id="QSUG01000008">
    <property type="protein sequence ID" value="RGN22727.1"/>
    <property type="molecule type" value="Genomic_DNA"/>
</dbReference>
<dbReference type="Proteomes" id="UP000260758">
    <property type="component" value="Unassembled WGS sequence"/>
</dbReference>
<protein>
    <submittedName>
        <fullName evidence="1">Uncharacterized protein</fullName>
    </submittedName>
</protein>
<reference evidence="13 14" key="2">
    <citation type="submission" date="2018-08" db="EMBL/GenBank/DDBJ databases">
        <title>A genome reference for cultivated species of the human gut microbiota.</title>
        <authorList>
            <person name="Zou Y."/>
            <person name="Xue W."/>
            <person name="Luo G."/>
        </authorList>
    </citation>
    <scope>NUCLEOTIDE SEQUENCE [LARGE SCALE GENOMIC DNA]</scope>
    <source>
        <strain evidence="9 17">AF17-27</strain>
        <strain evidence="8 18">AF18-16LB</strain>
        <strain evidence="7 16">AF25-15</strain>
        <strain evidence="10 19">AM29-10</strain>
        <strain evidence="6 15">OM05-6AA</strain>
        <strain evidence="5 14">OM07-13</strain>
        <strain evidence="4 13">OM08-12AT</strain>
    </source>
</reference>
<dbReference type="Pfam" id="PF25857">
    <property type="entry name" value="DUF7957"/>
    <property type="match status" value="1"/>
</dbReference>
<evidence type="ECO:0000313" key="9">
    <source>
        <dbReference type="EMBL" id="RGU26402.1"/>
    </source>
</evidence>
<gene>
    <name evidence="10" type="ORF">DW753_11560</name>
    <name evidence="9" type="ORF">DWW89_05395</name>
    <name evidence="8" type="ORF">DWX06_09555</name>
    <name evidence="7" type="ORF">DWY38_04800</name>
    <name evidence="6" type="ORF">DXB72_09280</name>
    <name evidence="5" type="ORF">DXB99_07055</name>
    <name evidence="4" type="ORF">DXC13_06555</name>
    <name evidence="2" type="ORF">ERS852417_03120</name>
    <name evidence="1" type="ORF">ERS852580_01832</name>
    <name evidence="3" type="ORF">GKE07_16370</name>
</gene>
<evidence type="ECO:0000313" key="14">
    <source>
        <dbReference type="Proteomes" id="UP000260758"/>
    </source>
</evidence>
<evidence type="ECO:0000313" key="7">
    <source>
        <dbReference type="EMBL" id="RGR56040.1"/>
    </source>
</evidence>
<dbReference type="EMBL" id="CYYW01000055">
    <property type="protein sequence ID" value="CUO80095.1"/>
    <property type="molecule type" value="Genomic_DNA"/>
</dbReference>
<reference evidence="11 12" key="1">
    <citation type="submission" date="2015-09" db="EMBL/GenBank/DDBJ databases">
        <authorList>
            <consortium name="Pathogen Informatics"/>
        </authorList>
    </citation>
    <scope>NUCLEOTIDE SEQUENCE [LARGE SCALE GENOMIC DNA]</scope>
    <source>
        <strain evidence="2 11">2789STDY5608860</strain>
        <strain evidence="1 12">2789STDY5834968</strain>
    </source>
</reference>